<organism evidence="1 2">
    <name type="scientific">Stentor coeruleus</name>
    <dbReference type="NCBI Taxonomy" id="5963"/>
    <lineage>
        <taxon>Eukaryota</taxon>
        <taxon>Sar</taxon>
        <taxon>Alveolata</taxon>
        <taxon>Ciliophora</taxon>
        <taxon>Postciliodesmatophora</taxon>
        <taxon>Heterotrichea</taxon>
        <taxon>Heterotrichida</taxon>
        <taxon>Stentoridae</taxon>
        <taxon>Stentor</taxon>
    </lineage>
</organism>
<dbReference type="EMBL" id="MPUH01000035">
    <property type="protein sequence ID" value="OMJ93910.1"/>
    <property type="molecule type" value="Genomic_DNA"/>
</dbReference>
<dbReference type="Proteomes" id="UP000187209">
    <property type="component" value="Unassembled WGS sequence"/>
</dbReference>
<sequence length="259" mass="29064">MDKLKISTSRVSSLPPLKHILIDTKPNPKVSISNKLKLYYKLRASSRIIISNPINVFLPSGKSLNTSKYSPTAADIVMSPRPPALIEDTKADFKLSRLFDEKKHKKHTFLNTALSAPKCPQIQIKPRKVQNFKTLKQEDKRVSTALYCQGTSKLIIPFLDESVNQSNNKSTKILLSPTAFMNISRGITEDRHRKSKSYVGEIPTNEIGVSTCDMDEDSEMISQPVETIKRRVIFNKKSSWVTSGAYVYDNISISGSSDN</sequence>
<name>A0A1R2CY53_9CILI</name>
<evidence type="ECO:0000313" key="2">
    <source>
        <dbReference type="Proteomes" id="UP000187209"/>
    </source>
</evidence>
<dbReference type="AlphaFoldDB" id="A0A1R2CY53"/>
<keyword evidence="2" id="KW-1185">Reference proteome</keyword>
<protein>
    <submittedName>
        <fullName evidence="1">Uncharacterized protein</fullName>
    </submittedName>
</protein>
<gene>
    <name evidence="1" type="ORF">SteCoe_3108</name>
</gene>
<reference evidence="1 2" key="1">
    <citation type="submission" date="2016-11" db="EMBL/GenBank/DDBJ databases">
        <title>The macronuclear genome of Stentor coeruleus: a giant cell with tiny introns.</title>
        <authorList>
            <person name="Slabodnick M."/>
            <person name="Ruby J.G."/>
            <person name="Reiff S.B."/>
            <person name="Swart E.C."/>
            <person name="Gosai S."/>
            <person name="Prabakaran S."/>
            <person name="Witkowska E."/>
            <person name="Larue G.E."/>
            <person name="Fisher S."/>
            <person name="Freeman R.M."/>
            <person name="Gunawardena J."/>
            <person name="Chu W."/>
            <person name="Stover N.A."/>
            <person name="Gregory B.D."/>
            <person name="Nowacki M."/>
            <person name="Derisi J."/>
            <person name="Roy S.W."/>
            <person name="Marshall W.F."/>
            <person name="Sood P."/>
        </authorList>
    </citation>
    <scope>NUCLEOTIDE SEQUENCE [LARGE SCALE GENOMIC DNA]</scope>
    <source>
        <strain evidence="1">WM001</strain>
    </source>
</reference>
<evidence type="ECO:0000313" key="1">
    <source>
        <dbReference type="EMBL" id="OMJ93910.1"/>
    </source>
</evidence>
<comment type="caution">
    <text evidence="1">The sequence shown here is derived from an EMBL/GenBank/DDBJ whole genome shotgun (WGS) entry which is preliminary data.</text>
</comment>
<accession>A0A1R2CY53</accession>
<proteinExistence type="predicted"/>